<feature type="compositionally biased region" description="Polar residues" evidence="2">
    <location>
        <begin position="1529"/>
        <end position="1541"/>
    </location>
</feature>
<dbReference type="InterPro" id="IPR021109">
    <property type="entry name" value="Peptidase_aspartic_dom_sf"/>
</dbReference>
<name>A0A2N9GIN1_FAGSY</name>
<feature type="region of interest" description="Disordered" evidence="2">
    <location>
        <begin position="1280"/>
        <end position="1314"/>
    </location>
</feature>
<dbReference type="InterPro" id="IPR043502">
    <property type="entry name" value="DNA/RNA_pol_sf"/>
</dbReference>
<feature type="compositionally biased region" description="Polar residues" evidence="2">
    <location>
        <begin position="1201"/>
        <end position="1211"/>
    </location>
</feature>
<dbReference type="InterPro" id="IPR041588">
    <property type="entry name" value="Integrase_H2C2"/>
</dbReference>
<evidence type="ECO:0000313" key="4">
    <source>
        <dbReference type="EMBL" id="SPC99044.1"/>
    </source>
</evidence>
<feature type="compositionally biased region" description="Basic and acidic residues" evidence="2">
    <location>
        <begin position="1517"/>
        <end position="1527"/>
    </location>
</feature>
<dbReference type="CDD" id="cd01647">
    <property type="entry name" value="RT_LTR"/>
    <property type="match status" value="1"/>
</dbReference>
<reference evidence="4" key="1">
    <citation type="submission" date="2018-02" db="EMBL/GenBank/DDBJ databases">
        <authorList>
            <person name="Cohen D.B."/>
            <person name="Kent A.D."/>
        </authorList>
    </citation>
    <scope>NUCLEOTIDE SEQUENCE</scope>
</reference>
<feature type="compositionally biased region" description="Basic and acidic residues" evidence="2">
    <location>
        <begin position="1130"/>
        <end position="1146"/>
    </location>
</feature>
<feature type="compositionally biased region" description="Basic and acidic residues" evidence="2">
    <location>
        <begin position="1327"/>
        <end position="1337"/>
    </location>
</feature>
<dbReference type="SUPFAM" id="SSF53098">
    <property type="entry name" value="Ribonuclease H-like"/>
    <property type="match status" value="1"/>
</dbReference>
<dbReference type="InterPro" id="IPR057135">
    <property type="entry name" value="At4g27190-like_LRR"/>
</dbReference>
<feature type="region of interest" description="Disordered" evidence="2">
    <location>
        <begin position="1515"/>
        <end position="1545"/>
    </location>
</feature>
<dbReference type="PROSITE" id="PS50994">
    <property type="entry name" value="INTEGRASE"/>
    <property type="match status" value="1"/>
</dbReference>
<dbReference type="Gene3D" id="3.30.70.270">
    <property type="match status" value="1"/>
</dbReference>
<dbReference type="Pfam" id="PF00665">
    <property type="entry name" value="rve"/>
    <property type="match status" value="1"/>
</dbReference>
<dbReference type="Pfam" id="PF23247">
    <property type="entry name" value="LRR_RPS2"/>
    <property type="match status" value="3"/>
</dbReference>
<dbReference type="InterPro" id="IPR032675">
    <property type="entry name" value="LRR_dom_sf"/>
</dbReference>
<dbReference type="InterPro" id="IPR036397">
    <property type="entry name" value="RNaseH_sf"/>
</dbReference>
<feature type="compositionally biased region" description="Low complexity" evidence="2">
    <location>
        <begin position="1217"/>
        <end position="1231"/>
    </location>
</feature>
<dbReference type="PANTHER" id="PTHR33463:SF203">
    <property type="entry name" value="AAA+ ATPASE DOMAIN-CONTAINING PROTEIN"/>
    <property type="match status" value="1"/>
</dbReference>
<dbReference type="EMBL" id="OIVN01001928">
    <property type="protein sequence ID" value="SPC99044.1"/>
    <property type="molecule type" value="Genomic_DNA"/>
</dbReference>
<dbReference type="PANTHER" id="PTHR33463">
    <property type="entry name" value="NB-ARC DOMAIN-CONTAINING PROTEIN-RELATED"/>
    <property type="match status" value="1"/>
</dbReference>
<dbReference type="Gene3D" id="3.80.10.10">
    <property type="entry name" value="Ribonuclease Inhibitor"/>
    <property type="match status" value="3"/>
</dbReference>
<evidence type="ECO:0000259" key="3">
    <source>
        <dbReference type="PROSITE" id="PS50994"/>
    </source>
</evidence>
<keyword evidence="1" id="KW-0611">Plant defense</keyword>
<evidence type="ECO:0000256" key="2">
    <source>
        <dbReference type="SAM" id="MobiDB-lite"/>
    </source>
</evidence>
<gene>
    <name evidence="4" type="ORF">FSB_LOCUS26926</name>
</gene>
<feature type="region of interest" description="Disordered" evidence="2">
    <location>
        <begin position="1102"/>
        <end position="1173"/>
    </location>
</feature>
<sequence length="2757" mass="312528">MLIRKFIINREVIRIILEKDYDIPIEYLVRYGVGRRLFAKIDNVAEARNRVHAMVKNLKRSFLLLDSKYEERVKMHDVVRDVAISIAEEHGFLVGCDDKMEEWPEKDTYGNYVAISLFSREMKKHPNGLECSKLELLQLSCGKDTQQMLPANLFQGMKELKVLSMRGMSFSSLPQSIQVLQNLRTLHLEYCGLEDVSAIGALGKLEMLSFLGSKIKELPREIGNLGHLKLLDLSECFTLERIPYGLLSSLSRLEELYMGGIIVKWEPLEGNGEGNASLAELNSLSHHLMALEIIIPSIKLLPKDLHFKNQMIKFHMHIGDSDPLWIEFLKIRGGYLFKNSLSLERSDLSDIVESLMLRQLLQKSEILKLRKIGNLKNLKDVEYVIDATSDQNLRAAFPSLERLELCWLYNLEKIYDGQFPKRSFSGAQYACFGNLRYLEVFICNRLKNVFSLSIARGLVQLQELKIIDCRNLEEIFSKEGEDEKEVDMIKFRKLTNMCLSRLPRLIGFCKPMDPVELVQPSHAKSTQPSSNLEIARMETNELTKDKMTDNQDTGSFPESRPISSKLFSSKTILWTPNLENLDIDSVDLLEVVFDLEGLKVDDDRQTITTLAQLKFLKLRVVIYLTNVWKNVPRGIQVLQNLRSIEVGYCCRLRYIFPLSIAKLLVELQSIYINMCDAIEDIVQIDGEEEAADFALFPKVSSFIVQRLSNLVTFCKEAYSLEWSSMRKIMIWSCNKFKTIGSEIRRPSKLKEINRELDSRPQEPGLGSFSVQDSPGFLRRCLECVPHSRNYGPMVESNRGTNNKSHGSSLVVSKESNLTTLEDPKARDIDNPSKIWYLFSSHIIGCFKNLEEIDLESCDSLEAIFQIEELPVEESHVASVLDHLRNLRLSNLPKMMHIWKKGPERIMGFGNLRLLEVQECNSLTYLFSPSIAKLLVMLEEIQVINCEKIEEILTRAREEEGEEKDIVLFNKVNSFMLMDLPNLKCFCNEANALEWPSLKKVGVIRCPNLRTFVPTNIKTPELEGVYEGYRYNLNVHKFEFRERAQWKGDLNATIEHIFKGKGGTLQKNKKATPLNLKKITVHHLLGTADSHLVPMTVAKTFLHSRRGKGATADSREGQENEQQNHKNGKNTTKDKREPGDNMRRVNADRPMMVPTPSARQTKQIKRSAPSAIRQAQKPGLEFWAQQPITLQQTRSAVMPPWSRSQNSVVNSDPDTESNAQNQAEGEMQQNNGGNMGGGGIPEGNPGGNPGGQPPLTLIYELIQSLQQNQGELAESIRQLKESSNNREAHGGNGRNHEERDHHDERDSNNKNDAPFVTMSDVADLLKQERERPPKEPRHFVRKPPYPKELLKEPYPEKYDTPNFSLFDGRKGSAVKHISKFLDSMGPFAGNGDSVCGNSQSLLLTEHIPGTPCCLKGLLEIGKIWWKASAVSTSMWRKRLLCSTCTARNSYPTRNLLKYIHRFRDISLDCHVKYEESELVEVCIDNMLPEFRAHLENLDISQFAPLLQKARKTALSVKPHSEKAREKKSQHQALTVSTTTAPTGNKRKRPIEKVFEEPPPLPFTVEEMMVIFDKWVKDEVIKLPQINKPPTEEEKRDPKFCRYHRYVHHPTADCRSLRWELNRKIQDGTLATLSGAAEGSTSDMEVDESAVADTTLTPAAVRTLQKSPKFKSLFNQLGLGPEARNAATEAIIAIAADSGATCFTAEAHASRAFLETTNAVTFTDEDMEVQYPDHRRPLYVSAVIKDVQVRRALVDTGSCLNLIPLSTLKAANIPQHKIQGAPIEVTGFGGAAEYTMGHIQKAQWEANPYSSKSLTIRPELRHISLRQSLYDELSTEEPPIIKPSGTPLPDWEDIRNDPDVDLREVLERKKKRKERMAEDESAPRCIRVQMPDGRIVYHEKEEAKLEKSAAENSKITPKEDLEVINLSHDPGIDKPVSISTSLSAVERACLINLLKEYQDVFAWKYDEMPGIDPGLVAHSLNVEPEIACCRFHQANSTSAVAVKYSSSEEEKWADQVLCRLPQPQQGMPERRISLAKHGLVELILPQGSAMFSFMDGFSGYNQIRMSPRDAEKTAFRTPIGLMTAMFHDMIHQEIEDYVDDILKMNPLKCAFGVSAGKFLGFLVHNRGIDVDPAKASAIATMKPPTSHKELKSFPGKIIVYQKIYTSYRNMRYPLKLQQQLRVRLSQTSWLNSLGKIGSVISQEVPGEVGGSTVGWNGRLHVDLESSMVLPTSMSSGAGVRMEWGIKHLRVIGDSNLIICQAKGEFSLKGAFSGTLSYTCSEDHKWHLKGPTADVTINKRGTPITDLLREEYEERDCDKEDWRTPLKSKLMSPKDVADLKALKDFVLISGDLYPQTTWRDSSKVHMSKEAADLQRRCPTCQHQHENEQVCATFLSSDWRTPFLEYFIEGILPQTGKEAARIKKLSTRYFVESGILFRKGFHGDPLRCLSLSESQTVMKEAHSGECGEHQGKKRLYQLLLTLGYYWPTMKRDTADFVKACHTCQMQANLIHTHPTNLQNMATPWPFHTWGLDLIGPINPPSGGYIWILAATEYFTKWVEAIPLRKATGAAVANFIREHIITRFGIPHKIISDNGTPFVNKDVREVLEHYRIKHRRSTPYYPQGNGQAEATNRMLLRILSKMVFDYGKGTELEADVEMCAEARVADLESLDEARELALARSLRYHQKLANAYGKTVHTRIFSQGQMVFEDGRSCEERSAVTIQVHTKLGRALCESAKHMTADTIGYLKRMELSWQTQLMGNG</sequence>
<dbReference type="InterPro" id="IPR012337">
    <property type="entry name" value="RNaseH-like_sf"/>
</dbReference>
<dbReference type="InterPro" id="IPR043128">
    <property type="entry name" value="Rev_trsase/Diguanyl_cyclase"/>
</dbReference>
<organism evidence="4">
    <name type="scientific">Fagus sylvatica</name>
    <name type="common">Beechnut</name>
    <dbReference type="NCBI Taxonomy" id="28930"/>
    <lineage>
        <taxon>Eukaryota</taxon>
        <taxon>Viridiplantae</taxon>
        <taxon>Streptophyta</taxon>
        <taxon>Embryophyta</taxon>
        <taxon>Tracheophyta</taxon>
        <taxon>Spermatophyta</taxon>
        <taxon>Magnoliopsida</taxon>
        <taxon>eudicotyledons</taxon>
        <taxon>Gunneridae</taxon>
        <taxon>Pentapetalae</taxon>
        <taxon>rosids</taxon>
        <taxon>fabids</taxon>
        <taxon>Fagales</taxon>
        <taxon>Fagaceae</taxon>
        <taxon>Fagus</taxon>
    </lineage>
</organism>
<evidence type="ECO:0000256" key="1">
    <source>
        <dbReference type="ARBA" id="ARBA00022821"/>
    </source>
</evidence>
<feature type="compositionally biased region" description="Basic and acidic residues" evidence="2">
    <location>
        <begin position="1280"/>
        <end position="1308"/>
    </location>
</feature>
<dbReference type="SUPFAM" id="SSF52058">
    <property type="entry name" value="L domain-like"/>
    <property type="match status" value="1"/>
</dbReference>
<dbReference type="InterPro" id="IPR050905">
    <property type="entry name" value="Plant_NBS-LRR"/>
</dbReference>
<feature type="compositionally biased region" description="Gly residues" evidence="2">
    <location>
        <begin position="1232"/>
        <end position="1249"/>
    </location>
</feature>
<dbReference type="Gene3D" id="3.30.420.10">
    <property type="entry name" value="Ribonuclease H-like superfamily/Ribonuclease H"/>
    <property type="match status" value="1"/>
</dbReference>
<feature type="region of interest" description="Disordered" evidence="2">
    <location>
        <begin position="1327"/>
        <end position="1352"/>
    </location>
</feature>
<dbReference type="GO" id="GO:0003676">
    <property type="term" value="F:nucleic acid binding"/>
    <property type="evidence" value="ECO:0007669"/>
    <property type="project" value="InterPro"/>
</dbReference>
<dbReference type="Gene3D" id="2.40.70.10">
    <property type="entry name" value="Acid Proteases"/>
    <property type="match status" value="1"/>
</dbReference>
<feature type="compositionally biased region" description="Basic and acidic residues" evidence="2">
    <location>
        <begin position="1112"/>
        <end position="1123"/>
    </location>
</feature>
<protein>
    <recommendedName>
        <fullName evidence="3">Integrase catalytic domain-containing protein</fullName>
    </recommendedName>
</protein>
<dbReference type="CDD" id="cd00303">
    <property type="entry name" value="retropepsin_like"/>
    <property type="match status" value="1"/>
</dbReference>
<feature type="region of interest" description="Disordered" evidence="2">
    <location>
        <begin position="1192"/>
        <end position="1254"/>
    </location>
</feature>
<dbReference type="Pfam" id="PF17921">
    <property type="entry name" value="Integrase_H2C2"/>
    <property type="match status" value="1"/>
</dbReference>
<accession>A0A2N9GIN1</accession>
<dbReference type="InterPro" id="IPR001584">
    <property type="entry name" value="Integrase_cat-core"/>
</dbReference>
<dbReference type="GO" id="GO:0015074">
    <property type="term" value="P:DNA integration"/>
    <property type="evidence" value="ECO:0007669"/>
    <property type="project" value="InterPro"/>
</dbReference>
<feature type="domain" description="Integrase catalytic" evidence="3">
    <location>
        <begin position="2517"/>
        <end position="2637"/>
    </location>
</feature>
<dbReference type="SUPFAM" id="SSF56672">
    <property type="entry name" value="DNA/RNA polymerases"/>
    <property type="match status" value="1"/>
</dbReference>
<dbReference type="Gene3D" id="1.10.340.70">
    <property type="match status" value="1"/>
</dbReference>
<proteinExistence type="predicted"/>